<evidence type="ECO:0000313" key="4">
    <source>
        <dbReference type="EMBL" id="CZT19872.1"/>
    </source>
</evidence>
<dbReference type="Gene3D" id="3.40.50.150">
    <property type="entry name" value="Vaccinia Virus protein VP39"/>
    <property type="match status" value="1"/>
</dbReference>
<dbReference type="Proteomes" id="UP000225277">
    <property type="component" value="Unassembled WGS sequence"/>
</dbReference>
<gene>
    <name evidence="4" type="ORF">RCC_05728</name>
</gene>
<dbReference type="InterPro" id="IPR029063">
    <property type="entry name" value="SAM-dependent_MTases_sf"/>
</dbReference>
<evidence type="ECO:0008006" key="6">
    <source>
        <dbReference type="Google" id="ProtNLM"/>
    </source>
</evidence>
<accession>A0A2D3URQ8</accession>
<keyword evidence="3" id="KW-0808">Transferase</keyword>
<evidence type="ECO:0000256" key="2">
    <source>
        <dbReference type="ARBA" id="ARBA00022603"/>
    </source>
</evidence>
<reference evidence="4 5" key="1">
    <citation type="submission" date="2016-03" db="EMBL/GenBank/DDBJ databases">
        <authorList>
            <person name="Ploux O."/>
        </authorList>
    </citation>
    <scope>NUCLEOTIDE SEQUENCE [LARGE SCALE GENOMIC DNA]</scope>
    <source>
        <strain evidence="4 5">URUG2</strain>
    </source>
</reference>
<dbReference type="RefSeq" id="XP_023626762.1">
    <property type="nucleotide sequence ID" value="XM_023770994.1"/>
</dbReference>
<dbReference type="GeneID" id="35600881"/>
<evidence type="ECO:0000256" key="1">
    <source>
        <dbReference type="ARBA" id="ARBA00008361"/>
    </source>
</evidence>
<keyword evidence="5" id="KW-1185">Reference proteome</keyword>
<dbReference type="SUPFAM" id="SSF53335">
    <property type="entry name" value="S-adenosyl-L-methionine-dependent methyltransferases"/>
    <property type="match status" value="1"/>
</dbReference>
<dbReference type="OrthoDB" id="411785at2759"/>
<organism evidence="4 5">
    <name type="scientific">Ramularia collo-cygni</name>
    <dbReference type="NCBI Taxonomy" id="112498"/>
    <lineage>
        <taxon>Eukaryota</taxon>
        <taxon>Fungi</taxon>
        <taxon>Dikarya</taxon>
        <taxon>Ascomycota</taxon>
        <taxon>Pezizomycotina</taxon>
        <taxon>Dothideomycetes</taxon>
        <taxon>Dothideomycetidae</taxon>
        <taxon>Mycosphaerellales</taxon>
        <taxon>Mycosphaerellaceae</taxon>
        <taxon>Ramularia</taxon>
    </lineage>
</organism>
<dbReference type="InterPro" id="IPR051419">
    <property type="entry name" value="Lys/N-term_MeTrsfase_sf"/>
</dbReference>
<protein>
    <recommendedName>
        <fullName evidence="6">Methyltransferase domain-containing protein</fullName>
    </recommendedName>
</protein>
<dbReference type="PANTHER" id="PTHR12176">
    <property type="entry name" value="SAM-DEPENDENT METHYLTRANSFERASE SUPERFAMILY PROTEIN"/>
    <property type="match status" value="1"/>
</dbReference>
<dbReference type="GO" id="GO:0008168">
    <property type="term" value="F:methyltransferase activity"/>
    <property type="evidence" value="ECO:0007669"/>
    <property type="project" value="UniProtKB-KW"/>
</dbReference>
<proteinExistence type="inferred from homology"/>
<dbReference type="AlphaFoldDB" id="A0A2D3URQ8"/>
<dbReference type="EMBL" id="FJUY01000008">
    <property type="protein sequence ID" value="CZT19872.1"/>
    <property type="molecule type" value="Genomic_DNA"/>
</dbReference>
<name>A0A2D3URQ8_9PEZI</name>
<dbReference type="PANTHER" id="PTHR12176:SF84">
    <property type="entry name" value="METHYLTRANSFERASE DOMAIN-CONTAINING PROTEIN"/>
    <property type="match status" value="1"/>
</dbReference>
<dbReference type="GO" id="GO:0032259">
    <property type="term" value="P:methylation"/>
    <property type="evidence" value="ECO:0007669"/>
    <property type="project" value="UniProtKB-KW"/>
</dbReference>
<comment type="similarity">
    <text evidence="1">Belongs to the methyltransferase superfamily.</text>
</comment>
<keyword evidence="2" id="KW-0489">Methyltransferase</keyword>
<evidence type="ECO:0000313" key="5">
    <source>
        <dbReference type="Proteomes" id="UP000225277"/>
    </source>
</evidence>
<sequence length="307" mass="34841">MPDFSSKAYWDERFTKDNKPFDWLVPAAALRDVTADVWDTEDLPKCEILHIGCGTSDASVLRGLVETPQQILNLDYSDAAVQAASEREQELLIMEEQTSDLLESETSPDDEQRSIPLQSMRWSCLDLLSLDSTLSLLERQRAECGKLFDLVLDKSTSDSIASGRHVSLNVPYPLSINGWTRRILRGGLHAPVEVHPLHVLALHLAALTRPGSGRWVVISYSEDRFPFLPPFPHSASTGLLGDDVIQKGFTHPHQLWKLEKKEKLDLDARRDETLAQRRKRLSMGIVYRPQPIHWLYVLRRTQAIITD</sequence>
<evidence type="ECO:0000256" key="3">
    <source>
        <dbReference type="ARBA" id="ARBA00022679"/>
    </source>
</evidence>